<name>A0ABN7WM75_GIGMA</name>
<organism evidence="2 3">
    <name type="scientific">Gigaspora margarita</name>
    <dbReference type="NCBI Taxonomy" id="4874"/>
    <lineage>
        <taxon>Eukaryota</taxon>
        <taxon>Fungi</taxon>
        <taxon>Fungi incertae sedis</taxon>
        <taxon>Mucoromycota</taxon>
        <taxon>Glomeromycotina</taxon>
        <taxon>Glomeromycetes</taxon>
        <taxon>Diversisporales</taxon>
        <taxon>Gigasporaceae</taxon>
        <taxon>Gigaspora</taxon>
    </lineage>
</organism>
<feature type="compositionally biased region" description="Low complexity" evidence="1">
    <location>
        <begin position="43"/>
        <end position="57"/>
    </location>
</feature>
<feature type="compositionally biased region" description="Polar residues" evidence="1">
    <location>
        <begin position="33"/>
        <end position="42"/>
    </location>
</feature>
<proteinExistence type="predicted"/>
<evidence type="ECO:0000313" key="3">
    <source>
        <dbReference type="Proteomes" id="UP000789901"/>
    </source>
</evidence>
<evidence type="ECO:0000256" key="1">
    <source>
        <dbReference type="SAM" id="MobiDB-lite"/>
    </source>
</evidence>
<dbReference type="EMBL" id="CAJVQB010051313">
    <property type="protein sequence ID" value="CAG8835370.1"/>
    <property type="molecule type" value="Genomic_DNA"/>
</dbReference>
<gene>
    <name evidence="2" type="ORF">GMARGA_LOCUS32536</name>
</gene>
<feature type="non-terminal residue" evidence="2">
    <location>
        <position position="1"/>
    </location>
</feature>
<dbReference type="Proteomes" id="UP000789901">
    <property type="component" value="Unassembled WGS sequence"/>
</dbReference>
<protein>
    <submittedName>
        <fullName evidence="2">46208_t:CDS:1</fullName>
    </submittedName>
</protein>
<reference evidence="2 3" key="1">
    <citation type="submission" date="2021-06" db="EMBL/GenBank/DDBJ databases">
        <authorList>
            <person name="Kallberg Y."/>
            <person name="Tangrot J."/>
            <person name="Rosling A."/>
        </authorList>
    </citation>
    <scope>NUCLEOTIDE SEQUENCE [LARGE SCALE GENOMIC DNA]</scope>
    <source>
        <strain evidence="2 3">120-4 pot B 10/14</strain>
    </source>
</reference>
<evidence type="ECO:0000313" key="2">
    <source>
        <dbReference type="EMBL" id="CAG8835370.1"/>
    </source>
</evidence>
<keyword evidence="3" id="KW-1185">Reference proteome</keyword>
<feature type="region of interest" description="Disordered" evidence="1">
    <location>
        <begin position="33"/>
        <end position="57"/>
    </location>
</feature>
<comment type="caution">
    <text evidence="2">The sequence shown here is derived from an EMBL/GenBank/DDBJ whole genome shotgun (WGS) entry which is preliminary data.</text>
</comment>
<accession>A0ABN7WM75</accession>
<sequence length="57" mass="6412">IETKSGAKENNNKTWKITENIVRATKHSTENYYNIKGNNAGQNSTNKNKENTNSLAE</sequence>